<dbReference type="EMBL" id="KZ819934">
    <property type="protein sequence ID" value="PWN50420.1"/>
    <property type="molecule type" value="Genomic_DNA"/>
</dbReference>
<dbReference type="Proteomes" id="UP000245626">
    <property type="component" value="Unassembled WGS sequence"/>
</dbReference>
<name>A0ACD0NX60_9BASI</name>
<keyword evidence="2" id="KW-1185">Reference proteome</keyword>
<proteinExistence type="predicted"/>
<accession>A0ACD0NX60</accession>
<evidence type="ECO:0000313" key="1">
    <source>
        <dbReference type="EMBL" id="PWN50420.1"/>
    </source>
</evidence>
<gene>
    <name evidence="1" type="ORF">IE53DRAFT_374631</name>
</gene>
<evidence type="ECO:0000313" key="2">
    <source>
        <dbReference type="Proteomes" id="UP000245626"/>
    </source>
</evidence>
<organism evidence="1 2">
    <name type="scientific">Violaceomyces palustris</name>
    <dbReference type="NCBI Taxonomy" id="1673888"/>
    <lineage>
        <taxon>Eukaryota</taxon>
        <taxon>Fungi</taxon>
        <taxon>Dikarya</taxon>
        <taxon>Basidiomycota</taxon>
        <taxon>Ustilaginomycotina</taxon>
        <taxon>Ustilaginomycetes</taxon>
        <taxon>Violaceomycetales</taxon>
        <taxon>Violaceomycetaceae</taxon>
        <taxon>Violaceomyces</taxon>
    </lineage>
</organism>
<reference evidence="1 2" key="1">
    <citation type="journal article" date="2018" name="Mol. Biol. Evol.">
        <title>Broad Genomic Sampling Reveals a Smut Pathogenic Ancestry of the Fungal Clade Ustilaginomycotina.</title>
        <authorList>
            <person name="Kijpornyongpan T."/>
            <person name="Mondo S.J."/>
            <person name="Barry K."/>
            <person name="Sandor L."/>
            <person name="Lee J."/>
            <person name="Lipzen A."/>
            <person name="Pangilinan J."/>
            <person name="LaButti K."/>
            <person name="Hainaut M."/>
            <person name="Henrissat B."/>
            <person name="Grigoriev I.V."/>
            <person name="Spatafora J.W."/>
            <person name="Aime M.C."/>
        </authorList>
    </citation>
    <scope>NUCLEOTIDE SEQUENCE [LARGE SCALE GENOMIC DNA]</scope>
    <source>
        <strain evidence="1 2">SA 807</strain>
    </source>
</reference>
<sequence>MLPTARLLQRPRAPHPSLLLSQAVKASLAKSRPVVALESTIISHGLPYPLNLQVARELEAVIHENGATPATIAIVDGVPKVGLEDSDLNRLAECALPEKSELAIKTSRRDISYIMAKGKGFIGGTTVSGTMVLAHMAGIDIFATGGIGGVHRGGETSMDVSADLSELSRTPVSVFCSGPKSILDIPRTLEVLESLGVGVLTFNDKTSEFPSFYTSKSGLKVPRVASFSDAAKVILSAKEIGLESGHVFGVPIPSSYEAEGEQIQQAVERAVRESFEQGIDKKGKEVTPWLLKRVGELAPQSKDSNRALVVNNAKFAAKTAVEYEKMREERRNAKNTHSLGGLDESAVSKRAFGDLLVFGSAAVDLTSTVSSSVPKISSAFHQATTFPGRVEVSLGGVGRNIAEAAHKILSPSSSSSSSMTLTPVVKLVAPYSRKDVFGKILIDGLRDLGMRTDGLFSIDEVRRSDTHQISKFDGTRTAVCSLVLDGEGDLVSGVADMDIPAIDSSSPLLDSEGQQSLWPELIAIDGNLSPESIAHIISSSTTEEGRRIPILFEPTSLAKSTRILEAFEILEKVGWKEDGRGRDAPFIHFSTPNYIELKQMHKAAREKGLILDTCNVEEIKGSLERILQESKLPDFIGLEMLVEVEEISRLIGTVFVKFGSRGVLGRERLIAFHQPACQLESAPSSSQTSTVSDPASTVVNTTGAGDSFAGGILAGQYLNSVGILNLGRRGVAAGPWSSSESRERTVLEKICRLGQLAAGKSLVSNKAVGDGLDMLVDKI</sequence>
<protein>
    <submittedName>
        <fullName evidence="1">Uncharacterized protein</fullName>
    </submittedName>
</protein>